<protein>
    <submittedName>
        <fullName evidence="2">Uncharacterized protein</fullName>
    </submittedName>
</protein>
<sequence length="440" mass="48572">MKFFNLQKLVFCLLILLATSGGCSVPLGLKSPPEWIKSPLVETPEGLVVVGVSYPSSDERSARDGALLHALQQTLRFAGMHIDTYTRIVATERMSDQDHQAQNETIEKTAIATQGFIERIEQQDWALIPADESSRIAYVKVFVPSREIDRLKNERKRLQDQAYAPYKKVRRAFSDAIAQHDVARALTLARQVCTAYEQMIAAWPGENLPENRPILEGLYQQVLIDVSFELKSKQIKVPDKRTNSEVAVSILHQGQPTVPGVDISLELPSGKKVACRSKDKSVAFCNIAPAAYPGTYSLKVAPVLPNGEQAEDYSQKVTLTVVGEPSFLASGEFHDFIEVSATGSVDPSGYDTVEDVVSMAVKTARTLAYAKLVEKIEGMQIQTRQQIEDGSLVAAKIVSTSEGHVRAKVTDAKIRWRSDRPVADITLRAYLAKNHHGGDR</sequence>
<keyword evidence="3" id="KW-1185">Reference proteome</keyword>
<proteinExistence type="predicted"/>
<dbReference type="EMBL" id="CP010312">
    <property type="protein sequence ID" value="AJF08175.1"/>
    <property type="molecule type" value="Genomic_DNA"/>
</dbReference>
<organism evidence="2 3">
    <name type="scientific">Geoalkalibacter subterraneus</name>
    <dbReference type="NCBI Taxonomy" id="483547"/>
    <lineage>
        <taxon>Bacteria</taxon>
        <taxon>Pseudomonadati</taxon>
        <taxon>Thermodesulfobacteriota</taxon>
        <taxon>Desulfuromonadia</taxon>
        <taxon>Desulfuromonadales</taxon>
        <taxon>Geoalkalibacteraceae</taxon>
        <taxon>Geoalkalibacter</taxon>
    </lineage>
</organism>
<dbReference type="HOGENOM" id="CLU_622226_0_0_7"/>
<feature type="chain" id="PRO_5002115633" evidence="1">
    <location>
        <begin position="25"/>
        <end position="440"/>
    </location>
</feature>
<dbReference type="Proteomes" id="UP000035036">
    <property type="component" value="Plasmid pGSUB1"/>
</dbReference>
<geneLocation type="plasmid" evidence="2 3">
    <name>pGSUB1</name>
</geneLocation>
<evidence type="ECO:0000313" key="3">
    <source>
        <dbReference type="Proteomes" id="UP000035036"/>
    </source>
</evidence>
<keyword evidence="1" id="KW-0732">Signal</keyword>
<accession>A0A0B5FVH4</accession>
<dbReference type="AlphaFoldDB" id="A0A0B5FVH4"/>
<evidence type="ECO:0000256" key="1">
    <source>
        <dbReference type="SAM" id="SignalP"/>
    </source>
</evidence>
<evidence type="ECO:0000313" key="2">
    <source>
        <dbReference type="EMBL" id="AJF08175.1"/>
    </source>
</evidence>
<name>A0A0B5FVH4_9BACT</name>
<gene>
    <name evidence="2" type="ORF">GSUB_16900</name>
</gene>
<reference evidence="2 3" key="1">
    <citation type="journal article" date="2015" name="Genome Announc.">
        <title>Genomes of Geoalkalibacter ferrihydriticus Z-0531T and Geoalkalibacter subterraneus Red1T, Two Haloalkaliphilic Metal-Reducing Deltaproteobacteria.</title>
        <authorList>
            <person name="Badalamenti J.P."/>
            <person name="Krajmalnik-Brown R."/>
            <person name="Torres C.I."/>
            <person name="Bond D.R."/>
        </authorList>
    </citation>
    <scope>NUCLEOTIDE SEQUENCE [LARGE SCALE GENOMIC DNA]</scope>
    <source>
        <strain evidence="2 3">Red1</strain>
        <plasmid evidence="3">Plasmid pGSUB1</plasmid>
    </source>
</reference>
<keyword evidence="2" id="KW-0614">Plasmid</keyword>
<feature type="signal peptide" evidence="1">
    <location>
        <begin position="1"/>
        <end position="24"/>
    </location>
</feature>
<dbReference type="KEGG" id="gsb:GSUB_16900"/>
<dbReference type="RefSeq" id="WP_040202802.1">
    <property type="nucleotide sequence ID" value="NZ_CP010312.1"/>
</dbReference>
<dbReference type="PROSITE" id="PS51257">
    <property type="entry name" value="PROKAR_LIPOPROTEIN"/>
    <property type="match status" value="1"/>
</dbReference>